<gene>
    <name evidence="2" type="ORF">PAMC26510_13170</name>
</gene>
<feature type="transmembrane region" description="Helical" evidence="1">
    <location>
        <begin position="35"/>
        <end position="60"/>
    </location>
</feature>
<accession>A0A242MX27</accession>
<comment type="caution">
    <text evidence="2">The sequence shown here is derived from an EMBL/GenBank/DDBJ whole genome shotgun (WGS) entry which is preliminary data.</text>
</comment>
<dbReference type="Proteomes" id="UP000194546">
    <property type="component" value="Unassembled WGS sequence"/>
</dbReference>
<keyword evidence="1" id="KW-0812">Transmembrane</keyword>
<keyword evidence="1" id="KW-0472">Membrane</keyword>
<dbReference type="AlphaFoldDB" id="A0A242MX27"/>
<dbReference type="EMBL" id="NBTY01000069">
    <property type="protein sequence ID" value="OTP75674.1"/>
    <property type="molecule type" value="Genomic_DNA"/>
</dbReference>
<protein>
    <submittedName>
        <fullName evidence="2">Uncharacterized protein</fullName>
    </submittedName>
</protein>
<keyword evidence="1" id="KW-1133">Transmembrane helix</keyword>
<evidence type="ECO:0000256" key="1">
    <source>
        <dbReference type="SAM" id="Phobius"/>
    </source>
</evidence>
<organism evidence="2 3">
    <name type="scientific">Caballeronia sordidicola</name>
    <name type="common">Burkholderia sordidicola</name>
    <dbReference type="NCBI Taxonomy" id="196367"/>
    <lineage>
        <taxon>Bacteria</taxon>
        <taxon>Pseudomonadati</taxon>
        <taxon>Pseudomonadota</taxon>
        <taxon>Betaproteobacteria</taxon>
        <taxon>Burkholderiales</taxon>
        <taxon>Burkholderiaceae</taxon>
        <taxon>Caballeronia</taxon>
    </lineage>
</organism>
<feature type="transmembrane region" description="Helical" evidence="1">
    <location>
        <begin position="72"/>
        <end position="105"/>
    </location>
</feature>
<name>A0A242MX27_CABSO</name>
<reference evidence="2 3" key="1">
    <citation type="submission" date="2017-03" db="EMBL/GenBank/DDBJ databases">
        <title>Genome analysis of strain PAMC 26510.</title>
        <authorList>
            <person name="Oh H.-M."/>
            <person name="Yang J.-A."/>
        </authorList>
    </citation>
    <scope>NUCLEOTIDE SEQUENCE [LARGE SCALE GENOMIC DNA]</scope>
    <source>
        <strain evidence="2 3">PAMC 26510</strain>
    </source>
</reference>
<sequence length="182" mass="18497">MVSVFADAPAGTARVVVTTTPLPAPITSNGMTTALATGVVGVVVAGGVVAVVVAGAVVDVAGTEVEGLRLRAAAATLLSLTVAVLAESGVALATAAAAVLLVAAAVSELSPPPQALNTALDAKQINNALLSFIIFYELRKRLETSRKKSMRLDVFRRSVISAETNTCMLRTAVNAINAIKQC</sequence>
<proteinExistence type="predicted"/>
<evidence type="ECO:0000313" key="3">
    <source>
        <dbReference type="Proteomes" id="UP000194546"/>
    </source>
</evidence>
<evidence type="ECO:0000313" key="2">
    <source>
        <dbReference type="EMBL" id="OTP75674.1"/>
    </source>
</evidence>